<dbReference type="Gene3D" id="4.10.240.10">
    <property type="entry name" value="Zn(2)-C6 fungal-type DNA-binding domain"/>
    <property type="match status" value="1"/>
</dbReference>
<evidence type="ECO:0000313" key="6">
    <source>
        <dbReference type="Proteomes" id="UP000076842"/>
    </source>
</evidence>
<dbReference type="SUPFAM" id="SSF57701">
    <property type="entry name" value="Zn2/Cys6 DNA-binding domain"/>
    <property type="match status" value="1"/>
</dbReference>
<dbReference type="InterPro" id="IPR001138">
    <property type="entry name" value="Zn2Cys6_DnaBD"/>
</dbReference>
<feature type="region of interest" description="Disordered" evidence="3">
    <location>
        <begin position="891"/>
        <end position="928"/>
    </location>
</feature>
<dbReference type="GO" id="GO:0000981">
    <property type="term" value="F:DNA-binding transcription factor activity, RNA polymerase II-specific"/>
    <property type="evidence" value="ECO:0007669"/>
    <property type="project" value="InterPro"/>
</dbReference>
<feature type="compositionally biased region" description="Low complexity" evidence="3">
    <location>
        <begin position="402"/>
        <end position="412"/>
    </location>
</feature>
<keyword evidence="2" id="KW-0539">Nucleus</keyword>
<feature type="region of interest" description="Disordered" evidence="3">
    <location>
        <begin position="270"/>
        <end position="294"/>
    </location>
</feature>
<feature type="compositionally biased region" description="Polar residues" evidence="3">
    <location>
        <begin position="134"/>
        <end position="145"/>
    </location>
</feature>
<evidence type="ECO:0000259" key="4">
    <source>
        <dbReference type="PROSITE" id="PS50048"/>
    </source>
</evidence>
<feature type="compositionally biased region" description="Low complexity" evidence="3">
    <location>
        <begin position="343"/>
        <end position="371"/>
    </location>
</feature>
<reference evidence="5 6" key="1">
    <citation type="journal article" date="2016" name="Mol. Biol. Evol.">
        <title>Comparative Genomics of Early-Diverging Mushroom-Forming Fungi Provides Insights into the Origins of Lignocellulose Decay Capabilities.</title>
        <authorList>
            <person name="Nagy L.G."/>
            <person name="Riley R."/>
            <person name="Tritt A."/>
            <person name="Adam C."/>
            <person name="Daum C."/>
            <person name="Floudas D."/>
            <person name="Sun H."/>
            <person name="Yadav J.S."/>
            <person name="Pangilinan J."/>
            <person name="Larsson K.H."/>
            <person name="Matsuura K."/>
            <person name="Barry K."/>
            <person name="Labutti K."/>
            <person name="Kuo R."/>
            <person name="Ohm R.A."/>
            <person name="Bhattacharya S.S."/>
            <person name="Shirouzu T."/>
            <person name="Yoshinaga Y."/>
            <person name="Martin F.M."/>
            <person name="Grigoriev I.V."/>
            <person name="Hibbett D.S."/>
        </authorList>
    </citation>
    <scope>NUCLEOTIDE SEQUENCE [LARGE SCALE GENOMIC DNA]</scope>
    <source>
        <strain evidence="5 6">HHB12733</strain>
    </source>
</reference>
<keyword evidence="1" id="KW-0479">Metal-binding</keyword>
<feature type="region of interest" description="Disordered" evidence="3">
    <location>
        <begin position="996"/>
        <end position="1024"/>
    </location>
</feature>
<feature type="compositionally biased region" description="Gly residues" evidence="3">
    <location>
        <begin position="372"/>
        <end position="383"/>
    </location>
</feature>
<feature type="region of interest" description="Disordered" evidence="3">
    <location>
        <begin position="166"/>
        <end position="212"/>
    </location>
</feature>
<dbReference type="Pfam" id="PF00172">
    <property type="entry name" value="Zn_clus"/>
    <property type="match status" value="1"/>
</dbReference>
<dbReference type="Proteomes" id="UP000076842">
    <property type="component" value="Unassembled WGS sequence"/>
</dbReference>
<sequence>MSGTFRFVMEEPSEAGKGQQKKRARLVTACDNCRNKKIKCLRTPASPICESCKQSSLECTFTDRDKYQAEKLGVPYALSSASGQPYPTPWREGSAMSAPEDGGVGPHRRRSSSLARPATEANGPPPRINVDVTPASSRPSPGLNSPLSSAFEAAFSHGASSLRTTASASTSASNASLPPGASGTSASPSSPAGQTALATPLTPAPPGQTSFNGLLHANRMFAPHHLSTSLQTLQGLHGLQGIQNLPGIAQQMDRLQQARMGRQAAGVKLEPGSAGMRGREERGQGQGSEEDKGELKRISVPFFRYFGATANTPGYRRINVHTHTYEKPVAPAAAGRSSRDSSPDVPRVSAGVDPAAASSSAAGPSTLAANGNGVGHGTNGTSGDGLAHAVRHPFHRPPLTNPLSSFGGSVPSVPGPHRDPSPSLPEDNRPLFDPVDDVPTMPHPEHLPHLADLFFDYLGCHFPFLDREEVMRDIRERTITATLANCIAALGIRFTDRQALLFQTDVEGLPTRRARAAEKYCMRAKEIITPYLSLPSVEIVQALVLIAWAEFGCGRDSGLWMYSRMAVGMAMDLGLGFEATIQLVTDHPERIRATWWAVILVDRINCWGTGRPIAIPDDAFDTEPPFVPPLQHGYNHSHPPPPGYVFGHLCRLVQLRGRMGDLINNTVKRKLNTSPVDLELTSLQYEMMAFYASLPNDLQFNLANFKLYFQANQGALFLLLHVMFHSVLIVLHRPQLLEDFTPDVPRASMPSVELSRSSARTIVDMVLLTDEQGPLALMGNPFVDLPILTAARSFLEDRKEFPMAQMPMNLIMSKKWPDSSIAKCKQFLAKMSKYWGGVMAVRRILEEQDMSPDGNFDLGRGESGDSQVAPPRPDSELIKQWAAKAWRMHVTENRKSHRESTEDGSNGPVSPSDSQKAEMLRFGDSPEGASIGITGTLDTLLGMADGTGMDALLPNDPANLLRVSFNHAEADFQFSNLPTQYYSISDPVDNFLQTLQGGGGLQLPHGLDQQQQQQQQQVSTQQQQHPLMDVTMSDGTVTGTFDTDAMLLFQNEIGRFFSIPEHLSRAPSPTLRSDQQGN</sequence>
<dbReference type="SMART" id="SM00066">
    <property type="entry name" value="GAL4"/>
    <property type="match status" value="1"/>
</dbReference>
<feature type="region of interest" description="Disordered" evidence="3">
    <location>
        <begin position="329"/>
        <end position="429"/>
    </location>
</feature>
<feature type="compositionally biased region" description="Basic and acidic residues" evidence="3">
    <location>
        <begin position="416"/>
        <end position="429"/>
    </location>
</feature>
<dbReference type="AlphaFoldDB" id="A0A165J8F0"/>
<feature type="domain" description="Zn(2)-C6 fungal-type" evidence="4">
    <location>
        <begin position="29"/>
        <end position="61"/>
    </location>
</feature>
<dbReference type="PROSITE" id="PS50048">
    <property type="entry name" value="ZN2_CY6_FUNGAL_2"/>
    <property type="match status" value="1"/>
</dbReference>
<feature type="region of interest" description="Disordered" evidence="3">
    <location>
        <begin position="1"/>
        <end position="21"/>
    </location>
</feature>
<dbReference type="CDD" id="cd12148">
    <property type="entry name" value="fungal_TF_MHR"/>
    <property type="match status" value="1"/>
</dbReference>
<dbReference type="SMART" id="SM00906">
    <property type="entry name" value="Fungal_trans"/>
    <property type="match status" value="1"/>
</dbReference>
<feature type="region of interest" description="Disordered" evidence="3">
    <location>
        <begin position="78"/>
        <end position="145"/>
    </location>
</feature>
<dbReference type="STRING" id="1353952.A0A165J8F0"/>
<feature type="compositionally biased region" description="Basic and acidic residues" evidence="3">
    <location>
        <begin position="277"/>
        <end position="294"/>
    </location>
</feature>
<dbReference type="CDD" id="cd00067">
    <property type="entry name" value="GAL4"/>
    <property type="match status" value="1"/>
</dbReference>
<feature type="compositionally biased region" description="Low complexity" evidence="3">
    <location>
        <begin position="1002"/>
        <end position="1024"/>
    </location>
</feature>
<accession>A0A165J8F0</accession>
<gene>
    <name evidence="5" type="ORF">CALCODRAFT_479789</name>
</gene>
<evidence type="ECO:0000256" key="1">
    <source>
        <dbReference type="ARBA" id="ARBA00022723"/>
    </source>
</evidence>
<feature type="compositionally biased region" description="Basic and acidic residues" evidence="3">
    <location>
        <begin position="891"/>
        <end position="901"/>
    </location>
</feature>
<dbReference type="PANTHER" id="PTHR47783">
    <property type="entry name" value="ZN(II)2CYS6 TRANSCRIPTION FACTOR (EUROFUNG)-RELATED"/>
    <property type="match status" value="1"/>
</dbReference>
<proteinExistence type="predicted"/>
<organism evidence="5 6">
    <name type="scientific">Calocera cornea HHB12733</name>
    <dbReference type="NCBI Taxonomy" id="1353952"/>
    <lineage>
        <taxon>Eukaryota</taxon>
        <taxon>Fungi</taxon>
        <taxon>Dikarya</taxon>
        <taxon>Basidiomycota</taxon>
        <taxon>Agaricomycotina</taxon>
        <taxon>Dacrymycetes</taxon>
        <taxon>Dacrymycetales</taxon>
        <taxon>Dacrymycetaceae</taxon>
        <taxon>Calocera</taxon>
    </lineage>
</organism>
<dbReference type="GO" id="GO:0008270">
    <property type="term" value="F:zinc ion binding"/>
    <property type="evidence" value="ECO:0007669"/>
    <property type="project" value="InterPro"/>
</dbReference>
<evidence type="ECO:0000313" key="5">
    <source>
        <dbReference type="EMBL" id="KZT61509.1"/>
    </source>
</evidence>
<dbReference type="PANTHER" id="PTHR47783:SF1">
    <property type="entry name" value="ZN(II)2CYS6 TRANSCRIPTION FACTOR (EUROFUNG)"/>
    <property type="match status" value="1"/>
</dbReference>
<dbReference type="InParanoid" id="A0A165J8F0"/>
<feature type="region of interest" description="Disordered" evidence="3">
    <location>
        <begin position="850"/>
        <end position="874"/>
    </location>
</feature>
<evidence type="ECO:0000256" key="3">
    <source>
        <dbReference type="SAM" id="MobiDB-lite"/>
    </source>
</evidence>
<dbReference type="PROSITE" id="PS00463">
    <property type="entry name" value="ZN2_CY6_FUNGAL_1"/>
    <property type="match status" value="1"/>
</dbReference>
<dbReference type="GO" id="GO:0003677">
    <property type="term" value="F:DNA binding"/>
    <property type="evidence" value="ECO:0007669"/>
    <property type="project" value="InterPro"/>
</dbReference>
<dbReference type="InterPro" id="IPR007219">
    <property type="entry name" value="XnlR_reg_dom"/>
</dbReference>
<dbReference type="OrthoDB" id="2428527at2759"/>
<dbReference type="EMBL" id="KV423922">
    <property type="protein sequence ID" value="KZT61509.1"/>
    <property type="molecule type" value="Genomic_DNA"/>
</dbReference>
<protein>
    <recommendedName>
        <fullName evidence="4">Zn(2)-C6 fungal-type domain-containing protein</fullName>
    </recommendedName>
</protein>
<dbReference type="InterPro" id="IPR036864">
    <property type="entry name" value="Zn2-C6_fun-type_DNA-bd_sf"/>
</dbReference>
<keyword evidence="6" id="KW-1185">Reference proteome</keyword>
<feature type="compositionally biased region" description="Polar residues" evidence="3">
    <location>
        <begin position="903"/>
        <end position="914"/>
    </location>
</feature>
<dbReference type="Pfam" id="PF04082">
    <property type="entry name" value="Fungal_trans"/>
    <property type="match status" value="1"/>
</dbReference>
<feature type="compositionally biased region" description="Low complexity" evidence="3">
    <location>
        <begin position="166"/>
        <end position="201"/>
    </location>
</feature>
<dbReference type="GO" id="GO:0006351">
    <property type="term" value="P:DNA-templated transcription"/>
    <property type="evidence" value="ECO:0007669"/>
    <property type="project" value="InterPro"/>
</dbReference>
<evidence type="ECO:0000256" key="2">
    <source>
        <dbReference type="ARBA" id="ARBA00023242"/>
    </source>
</evidence>
<name>A0A165J8F0_9BASI</name>